<keyword evidence="8" id="KW-1185">Reference proteome</keyword>
<evidence type="ECO:0000256" key="4">
    <source>
        <dbReference type="ARBA" id="ARBA00022989"/>
    </source>
</evidence>
<sequence length="163" mass="18721">MGLFDVCLEPWHQLHRPAFGALADLATWPIDDLINSCSSKRSWRLTYLARLTAEAILIDKKSLSLRARVTGSIEPLNCFVSTLLTVSSSGDDYLHCESIMRNWVDSSMETEVHTDELILKDLLFFLHVPRTGGRTYFHCLLRKLYTSPQKCPLSYDKLRFDPR</sequence>
<evidence type="ECO:0000256" key="3">
    <source>
        <dbReference type="ARBA" id="ARBA00022692"/>
    </source>
</evidence>
<evidence type="ECO:0000256" key="2">
    <source>
        <dbReference type="ARBA" id="ARBA00022679"/>
    </source>
</evidence>
<protein>
    <submittedName>
        <fullName evidence="7">Uncharacterized protein</fullName>
    </submittedName>
</protein>
<gene>
    <name evidence="7" type="ORF">ZIOFF_052509</name>
</gene>
<organism evidence="7 8">
    <name type="scientific">Zingiber officinale</name>
    <name type="common">Ginger</name>
    <name type="synonym">Amomum zingiber</name>
    <dbReference type="NCBI Taxonomy" id="94328"/>
    <lineage>
        <taxon>Eukaryota</taxon>
        <taxon>Viridiplantae</taxon>
        <taxon>Streptophyta</taxon>
        <taxon>Embryophyta</taxon>
        <taxon>Tracheophyta</taxon>
        <taxon>Spermatophyta</taxon>
        <taxon>Magnoliopsida</taxon>
        <taxon>Liliopsida</taxon>
        <taxon>Zingiberales</taxon>
        <taxon>Zingiberaceae</taxon>
        <taxon>Zingiber</taxon>
    </lineage>
</organism>
<keyword evidence="5" id="KW-0472">Membrane</keyword>
<evidence type="ECO:0000313" key="8">
    <source>
        <dbReference type="Proteomes" id="UP000734854"/>
    </source>
</evidence>
<evidence type="ECO:0000313" key="7">
    <source>
        <dbReference type="EMBL" id="KAG6491176.1"/>
    </source>
</evidence>
<dbReference type="PANTHER" id="PTHR12812:SF0">
    <property type="entry name" value="HEPARAN-SULFATE 6-O-SULFOTRANSFERASE"/>
    <property type="match status" value="1"/>
</dbReference>
<dbReference type="GO" id="GO:0016020">
    <property type="term" value="C:membrane"/>
    <property type="evidence" value="ECO:0007669"/>
    <property type="project" value="UniProtKB-SubCell"/>
</dbReference>
<evidence type="ECO:0000256" key="6">
    <source>
        <dbReference type="ARBA" id="ARBA00023180"/>
    </source>
</evidence>
<keyword evidence="3" id="KW-0812">Transmembrane</keyword>
<keyword evidence="6" id="KW-0325">Glycoprotein</keyword>
<keyword evidence="4" id="KW-1133">Transmembrane helix</keyword>
<proteinExistence type="predicted"/>
<keyword evidence="2" id="KW-0808">Transferase</keyword>
<dbReference type="InterPro" id="IPR010635">
    <property type="entry name" value="Heparan_SO4-6-sulfoTrfase"/>
</dbReference>
<comment type="caution">
    <text evidence="7">The sequence shown here is derived from an EMBL/GenBank/DDBJ whole genome shotgun (WGS) entry which is preliminary data.</text>
</comment>
<evidence type="ECO:0000256" key="1">
    <source>
        <dbReference type="ARBA" id="ARBA00004167"/>
    </source>
</evidence>
<reference evidence="7 8" key="1">
    <citation type="submission" date="2020-08" db="EMBL/GenBank/DDBJ databases">
        <title>Plant Genome Project.</title>
        <authorList>
            <person name="Zhang R.-G."/>
        </authorList>
    </citation>
    <scope>NUCLEOTIDE SEQUENCE [LARGE SCALE GENOMIC DNA]</scope>
    <source>
        <tissue evidence="7">Rhizome</tissue>
    </source>
</reference>
<dbReference type="EMBL" id="JACMSC010000014">
    <property type="protein sequence ID" value="KAG6491176.1"/>
    <property type="molecule type" value="Genomic_DNA"/>
</dbReference>
<comment type="subcellular location">
    <subcellularLocation>
        <location evidence="1">Membrane</location>
        <topology evidence="1">Single-pass membrane protein</topology>
    </subcellularLocation>
</comment>
<name>A0A8J5KNI3_ZINOF</name>
<dbReference type="Proteomes" id="UP000734854">
    <property type="component" value="Unassembled WGS sequence"/>
</dbReference>
<evidence type="ECO:0000256" key="5">
    <source>
        <dbReference type="ARBA" id="ARBA00023136"/>
    </source>
</evidence>
<dbReference type="PANTHER" id="PTHR12812">
    <property type="entry name" value="HEPARAN SULFATE 6-O-SULFOTRANSFERASE 3"/>
    <property type="match status" value="1"/>
</dbReference>
<accession>A0A8J5KNI3</accession>
<dbReference type="GO" id="GO:0017095">
    <property type="term" value="F:heparan sulfate 6-sulfotransferase activity"/>
    <property type="evidence" value="ECO:0007669"/>
    <property type="project" value="TreeGrafter"/>
</dbReference>
<dbReference type="AlphaFoldDB" id="A0A8J5KNI3"/>